<gene>
    <name evidence="2" type="ORF">METZ01_LOCUS16336</name>
</gene>
<keyword evidence="1" id="KW-0472">Membrane</keyword>
<keyword evidence="1" id="KW-1133">Transmembrane helix</keyword>
<sequence>MKNFEKIVLFLTILIIVFNLTQINIFNFLEEENKITIICFILSMCALILILLIRVSKKIKDMNK</sequence>
<organism evidence="2">
    <name type="scientific">marine metagenome</name>
    <dbReference type="NCBI Taxonomy" id="408172"/>
    <lineage>
        <taxon>unclassified sequences</taxon>
        <taxon>metagenomes</taxon>
        <taxon>ecological metagenomes</taxon>
    </lineage>
</organism>
<feature type="transmembrane region" description="Helical" evidence="1">
    <location>
        <begin position="35"/>
        <end position="55"/>
    </location>
</feature>
<protein>
    <submittedName>
        <fullName evidence="2">Uncharacterized protein</fullName>
    </submittedName>
</protein>
<feature type="transmembrane region" description="Helical" evidence="1">
    <location>
        <begin position="7"/>
        <end position="29"/>
    </location>
</feature>
<reference evidence="2" key="1">
    <citation type="submission" date="2018-05" db="EMBL/GenBank/DDBJ databases">
        <authorList>
            <person name="Lanie J.A."/>
            <person name="Ng W.-L."/>
            <person name="Kazmierczak K.M."/>
            <person name="Andrzejewski T.M."/>
            <person name="Davidsen T.M."/>
            <person name="Wayne K.J."/>
            <person name="Tettelin H."/>
            <person name="Glass J.I."/>
            <person name="Rusch D."/>
            <person name="Podicherti R."/>
            <person name="Tsui H.-C.T."/>
            <person name="Winkler M.E."/>
        </authorList>
    </citation>
    <scope>NUCLEOTIDE SEQUENCE</scope>
</reference>
<evidence type="ECO:0000313" key="2">
    <source>
        <dbReference type="EMBL" id="SUZ63482.1"/>
    </source>
</evidence>
<proteinExistence type="predicted"/>
<evidence type="ECO:0000256" key="1">
    <source>
        <dbReference type="SAM" id="Phobius"/>
    </source>
</evidence>
<dbReference type="AlphaFoldDB" id="A0A381P950"/>
<dbReference type="EMBL" id="UINC01000916">
    <property type="protein sequence ID" value="SUZ63482.1"/>
    <property type="molecule type" value="Genomic_DNA"/>
</dbReference>
<accession>A0A381P950</accession>
<name>A0A381P950_9ZZZZ</name>
<keyword evidence="1" id="KW-0812">Transmembrane</keyword>